<evidence type="ECO:0000313" key="2">
    <source>
        <dbReference type="Proteomes" id="UP001056778"/>
    </source>
</evidence>
<keyword evidence="1" id="KW-0067">ATP-binding</keyword>
<keyword evidence="1" id="KW-0547">Nucleotide-binding</keyword>
<gene>
    <name evidence="1" type="ORF">MML48_2g00000972</name>
</gene>
<proteinExistence type="predicted"/>
<protein>
    <submittedName>
        <fullName evidence="1">Rna helicase</fullName>
    </submittedName>
</protein>
<keyword evidence="2" id="KW-1185">Reference proteome</keyword>
<dbReference type="Proteomes" id="UP001056778">
    <property type="component" value="Chromosome 2"/>
</dbReference>
<reference evidence="1" key="1">
    <citation type="submission" date="2022-04" db="EMBL/GenBank/DDBJ databases">
        <title>Chromosome-scale genome assembly of Holotrichia oblita Faldermann.</title>
        <authorList>
            <person name="Rongchong L."/>
        </authorList>
    </citation>
    <scope>NUCLEOTIDE SEQUENCE</scope>
    <source>
        <strain evidence="1">81SQS9</strain>
    </source>
</reference>
<sequence length="739" mass="82219">MTAFEEFGVLPEIGKAIDELDWTLPTDIQAESIPLVLGGGDVLMAAETGSGKTAAFCLPIIQIVWETLKDIESGKVAKMSASISPAWTMSTVDRGNAVAVSSCGLRVQSREQKEWHGTRCTRGVSGGKWAYEATVTDEGLCRVGWSTLQANLDLGTDKFGYGFGGTGKKSNNRQFDDYGEAFGKNDVITCLIDCSKGEIKFMKNGVDLGTAFTINKQNENAAFFPAVVLKNAEMAFNFGSKPFKYKLPEGYKAINASSGDTLAVNTNGASASSSFKPANNAPQAIIIEPSRELAEQTCDQIKKFKRYLESPKIKELLVIGGVNVKDQINTLQNMGVDVIVGTPGRLEDLIHGGYISLENCRFFVLDEADGLLKQGYTDLIERLHKQMPKITADGRRLQMIVCSATLHAFEVKKMADKLMHFPTWVDLKGEDAVPETVHHVVVPIDPQKDKSWNNLRRHIITDGFLHTYNTFYLYQVHAQDNVRPGSTTPETLSEAVKMLKGEYCVKAIKEHNMDKAIIFCRTKLDCDNLEKYFKQIDKNLFSCVCLHGDRKPNERKANLESFKKGNVKFLICTDVAARGLDISGLPFMINVTLPDEKSNYVHRIGRVGRAERMGLAISLVSSVPEKVWYHGEWCSSRGRNCWNTNLTDVKGCCIWYNEPQYLADIEDHLNITIQQIESDMKVPHDDFDGKVVYGQKRQQSGSGYVTHTAQMAPVVKELSKLESEAQILYLKRHISSGRK</sequence>
<accession>A0ACB9TLX1</accession>
<comment type="caution">
    <text evidence="1">The sequence shown here is derived from an EMBL/GenBank/DDBJ whole genome shotgun (WGS) entry which is preliminary data.</text>
</comment>
<organism evidence="1 2">
    <name type="scientific">Holotrichia oblita</name>
    <name type="common">Chafer beetle</name>
    <dbReference type="NCBI Taxonomy" id="644536"/>
    <lineage>
        <taxon>Eukaryota</taxon>
        <taxon>Metazoa</taxon>
        <taxon>Ecdysozoa</taxon>
        <taxon>Arthropoda</taxon>
        <taxon>Hexapoda</taxon>
        <taxon>Insecta</taxon>
        <taxon>Pterygota</taxon>
        <taxon>Neoptera</taxon>
        <taxon>Endopterygota</taxon>
        <taxon>Coleoptera</taxon>
        <taxon>Polyphaga</taxon>
        <taxon>Scarabaeiformia</taxon>
        <taxon>Scarabaeidae</taxon>
        <taxon>Melolonthinae</taxon>
        <taxon>Holotrichia</taxon>
    </lineage>
</organism>
<evidence type="ECO:0000313" key="1">
    <source>
        <dbReference type="EMBL" id="KAI4467680.1"/>
    </source>
</evidence>
<dbReference type="EMBL" id="CM043016">
    <property type="protein sequence ID" value="KAI4467680.1"/>
    <property type="molecule type" value="Genomic_DNA"/>
</dbReference>
<keyword evidence="1" id="KW-0347">Helicase</keyword>
<keyword evidence="1" id="KW-0378">Hydrolase</keyword>
<name>A0ACB9TLX1_HOLOL</name>